<organism evidence="6 7">
    <name type="scientific">Cupriavidus necator</name>
    <name type="common">Alcaligenes eutrophus</name>
    <name type="synonym">Ralstonia eutropha</name>
    <dbReference type="NCBI Taxonomy" id="106590"/>
    <lineage>
        <taxon>Bacteria</taxon>
        <taxon>Pseudomonadati</taxon>
        <taxon>Pseudomonadota</taxon>
        <taxon>Betaproteobacteria</taxon>
        <taxon>Burkholderiales</taxon>
        <taxon>Burkholderiaceae</taxon>
        <taxon>Cupriavidus</taxon>
    </lineage>
</organism>
<gene>
    <name evidence="6" type="ORF">BJN34_22585</name>
</gene>
<sequence length="268" mass="29132">MNVASQLSATSGDVECINDRGRIFSILRELVRVRARRHMLPTGTRQLESSFLEIDSASRTCVLDWCNDGAELEAILNANERSVSASLGATDFRFRLTTPIITRFRGNPAFLVPAPTELFQVAGRRHFRAHLPAADGFLCEIHLSENLLVDLDIVDISVSGVGLSSTAVSAQQMLAGPRIKPCRLHLGDLMSLDLALQVARHRHTGEGSATVNHFGCTFYGIDGKTEKLLQPLVFAFELAQRREPSLWPADSITPRLLAGDGVGTGDGG</sequence>
<dbReference type="Gene3D" id="2.40.10.220">
    <property type="entry name" value="predicted glycosyltransferase like domains"/>
    <property type="match status" value="1"/>
</dbReference>
<evidence type="ECO:0000259" key="4">
    <source>
        <dbReference type="Pfam" id="PF07238"/>
    </source>
</evidence>
<dbReference type="InterPro" id="IPR009875">
    <property type="entry name" value="PilZ_domain"/>
</dbReference>
<dbReference type="AlphaFoldDB" id="A0A1U9UVE3"/>
<dbReference type="Gene3D" id="2.30.110.10">
    <property type="entry name" value="Electron Transport, Fmn-binding Protein, Chain A"/>
    <property type="match status" value="1"/>
</dbReference>
<dbReference type="OrthoDB" id="8965747at2"/>
<reference evidence="7" key="1">
    <citation type="submission" date="2017-02" db="EMBL/GenBank/DDBJ databases">
        <title>Complete genome sequence of Cupriavidus necator strain NH9, a 3-chlorobenzoate degrader.</title>
        <authorList>
            <person name="Moriuchi R."/>
            <person name="Dohra H."/>
            <person name="Ogawa N."/>
        </authorList>
    </citation>
    <scope>NUCLEOTIDE SEQUENCE [LARGE SCALE GENOMIC DNA]</scope>
    <source>
        <strain evidence="7">NH9</strain>
    </source>
</reference>
<dbReference type="GO" id="GO:0035438">
    <property type="term" value="F:cyclic-di-GMP binding"/>
    <property type="evidence" value="ECO:0007669"/>
    <property type="project" value="InterPro"/>
</dbReference>
<keyword evidence="3" id="KW-0975">Bacterial flagellum</keyword>
<dbReference type="InterPro" id="IPR012349">
    <property type="entry name" value="Split_barrel_FMN-bd"/>
</dbReference>
<evidence type="ECO:0000259" key="5">
    <source>
        <dbReference type="Pfam" id="PF07317"/>
    </source>
</evidence>
<keyword evidence="1" id="KW-0973">c-di-GMP</keyword>
<dbReference type="RefSeq" id="WP_078199104.1">
    <property type="nucleotide sequence ID" value="NZ_CP017758.1"/>
</dbReference>
<feature type="domain" description="PilZ" evidence="4">
    <location>
        <begin position="124"/>
        <end position="234"/>
    </location>
</feature>
<dbReference type="Proteomes" id="UP000189627">
    <property type="component" value="Chromosome 2"/>
</dbReference>
<name>A0A1U9UVE3_CUPNE</name>
<feature type="domain" description="Type III secretion system flagellar brake protein YcgR PilZN" evidence="5">
    <location>
        <begin position="18"/>
        <end position="119"/>
    </location>
</feature>
<accession>A0A1U9UVE3</accession>
<protein>
    <recommendedName>
        <fullName evidence="8">Flagellar brake protein YcgR</fullName>
    </recommendedName>
</protein>
<dbReference type="KEGG" id="cuh:BJN34_22585"/>
<dbReference type="Pfam" id="PF07238">
    <property type="entry name" value="PilZ"/>
    <property type="match status" value="1"/>
</dbReference>
<evidence type="ECO:0008006" key="8">
    <source>
        <dbReference type="Google" id="ProtNLM"/>
    </source>
</evidence>
<dbReference type="InterPro" id="IPR009926">
    <property type="entry name" value="T3SS_YcgR_PilZN"/>
</dbReference>
<evidence type="ECO:0000256" key="1">
    <source>
        <dbReference type="ARBA" id="ARBA00022636"/>
    </source>
</evidence>
<evidence type="ECO:0000313" key="6">
    <source>
        <dbReference type="EMBL" id="AQV96654.1"/>
    </source>
</evidence>
<keyword evidence="2" id="KW-0547">Nucleotide-binding</keyword>
<proteinExistence type="predicted"/>
<dbReference type="EMBL" id="CP017758">
    <property type="protein sequence ID" value="AQV96654.1"/>
    <property type="molecule type" value="Genomic_DNA"/>
</dbReference>
<dbReference type="Pfam" id="PF07317">
    <property type="entry name" value="PilZN"/>
    <property type="match status" value="1"/>
</dbReference>
<evidence type="ECO:0000313" key="7">
    <source>
        <dbReference type="Proteomes" id="UP000189627"/>
    </source>
</evidence>
<evidence type="ECO:0000256" key="3">
    <source>
        <dbReference type="ARBA" id="ARBA00023143"/>
    </source>
</evidence>
<evidence type="ECO:0000256" key="2">
    <source>
        <dbReference type="ARBA" id="ARBA00022741"/>
    </source>
</evidence>